<dbReference type="InterPro" id="IPR029058">
    <property type="entry name" value="AB_hydrolase_fold"/>
</dbReference>
<feature type="domain" description="Alpha/beta hydrolase fold-3" evidence="1">
    <location>
        <begin position="97"/>
        <end position="281"/>
    </location>
</feature>
<dbReference type="Proteomes" id="UP000242146">
    <property type="component" value="Unassembled WGS sequence"/>
</dbReference>
<name>A0A1X2GGG6_9FUNG</name>
<evidence type="ECO:0000259" key="1">
    <source>
        <dbReference type="Pfam" id="PF07859"/>
    </source>
</evidence>
<proteinExistence type="predicted"/>
<dbReference type="SUPFAM" id="SSF53474">
    <property type="entry name" value="alpha/beta-Hydrolases"/>
    <property type="match status" value="1"/>
</dbReference>
<dbReference type="InterPro" id="IPR013094">
    <property type="entry name" value="AB_hydrolase_3"/>
</dbReference>
<evidence type="ECO:0000313" key="2">
    <source>
        <dbReference type="EMBL" id="ORX53221.1"/>
    </source>
</evidence>
<comment type="caution">
    <text evidence="2">The sequence shown here is derived from an EMBL/GenBank/DDBJ whole genome shotgun (WGS) entry which is preliminary data.</text>
</comment>
<accession>A0A1X2GGG6</accession>
<keyword evidence="3" id="KW-1185">Reference proteome</keyword>
<dbReference type="AlphaFoldDB" id="A0A1X2GGG6"/>
<dbReference type="GO" id="GO:0016787">
    <property type="term" value="F:hydrolase activity"/>
    <property type="evidence" value="ECO:0007669"/>
    <property type="project" value="InterPro"/>
</dbReference>
<reference evidence="2 3" key="1">
    <citation type="submission" date="2016-07" db="EMBL/GenBank/DDBJ databases">
        <title>Pervasive Adenine N6-methylation of Active Genes in Fungi.</title>
        <authorList>
            <consortium name="DOE Joint Genome Institute"/>
            <person name="Mondo S.J."/>
            <person name="Dannebaum R.O."/>
            <person name="Kuo R.C."/>
            <person name="Labutti K."/>
            <person name="Haridas S."/>
            <person name="Kuo A."/>
            <person name="Salamov A."/>
            <person name="Ahrendt S.R."/>
            <person name="Lipzen A."/>
            <person name="Sullivan W."/>
            <person name="Andreopoulos W.B."/>
            <person name="Clum A."/>
            <person name="Lindquist E."/>
            <person name="Daum C."/>
            <person name="Ramamoorthy G.K."/>
            <person name="Gryganskyi A."/>
            <person name="Culley D."/>
            <person name="Magnuson J.K."/>
            <person name="James T.Y."/>
            <person name="O'Malley M.A."/>
            <person name="Stajich J.E."/>
            <person name="Spatafora J.W."/>
            <person name="Visel A."/>
            <person name="Grigoriev I.V."/>
        </authorList>
    </citation>
    <scope>NUCLEOTIDE SEQUENCE [LARGE SCALE GENOMIC DNA]</scope>
    <source>
        <strain evidence="2 3">NRRL 3301</strain>
    </source>
</reference>
<dbReference type="EMBL" id="MCGT01000016">
    <property type="protein sequence ID" value="ORX53221.1"/>
    <property type="molecule type" value="Genomic_DNA"/>
</dbReference>
<dbReference type="STRING" id="101127.A0A1X2GGG6"/>
<dbReference type="Pfam" id="PF07859">
    <property type="entry name" value="Abhydrolase_3"/>
    <property type="match status" value="1"/>
</dbReference>
<dbReference type="OrthoDB" id="408631at2759"/>
<protein>
    <recommendedName>
        <fullName evidence="1">Alpha/beta hydrolase fold-3 domain-containing protein</fullName>
    </recommendedName>
</protein>
<evidence type="ECO:0000313" key="3">
    <source>
        <dbReference type="Proteomes" id="UP000242146"/>
    </source>
</evidence>
<sequence>MTLRDRAIEFLFQRVWTSARYWYVQLCAWCLTFFFGKVDDAWLLTSDFGTWLGHDIHNDDEQTLINRLGEADIVLVWIQGVGFRSHLGRLYYPTFVRLIDELAKKNIKCTMLMAKYALKPYPAPLDDLVKLQTWLHQSLQVPGSKVVWGADDAGAAIALDTLYRRDLPTEQQPASLMLVSPYIGMESGGKSWQDNLTEDRLTDKDVEAMESRYAPGLRDDSYKEDEPLAYLHNTADMSRFSSLRILLHMGEQQVLLEDAPWFKEKLESGGNTKVQLVTTPGRHLDALLLGKSSDIGHWVDFLAAK</sequence>
<organism evidence="2 3">
    <name type="scientific">Hesseltinella vesiculosa</name>
    <dbReference type="NCBI Taxonomy" id="101127"/>
    <lineage>
        <taxon>Eukaryota</taxon>
        <taxon>Fungi</taxon>
        <taxon>Fungi incertae sedis</taxon>
        <taxon>Mucoromycota</taxon>
        <taxon>Mucoromycotina</taxon>
        <taxon>Mucoromycetes</taxon>
        <taxon>Mucorales</taxon>
        <taxon>Cunninghamellaceae</taxon>
        <taxon>Hesseltinella</taxon>
    </lineage>
</organism>
<dbReference type="Gene3D" id="3.40.50.1820">
    <property type="entry name" value="alpha/beta hydrolase"/>
    <property type="match status" value="1"/>
</dbReference>
<gene>
    <name evidence="2" type="ORF">DM01DRAFT_1336403</name>
</gene>